<reference evidence="2" key="1">
    <citation type="submission" date="2021-01" db="EMBL/GenBank/DDBJ databases">
        <authorList>
            <consortium name="Genoscope - CEA"/>
            <person name="William W."/>
        </authorList>
    </citation>
    <scope>NUCLEOTIDE SEQUENCE</scope>
</reference>
<accession>A0A8S1NHZ7</accession>
<keyword evidence="3" id="KW-1185">Reference proteome</keyword>
<protein>
    <submittedName>
        <fullName evidence="2">Uncharacterized protein</fullName>
    </submittedName>
</protein>
<gene>
    <name evidence="2" type="ORF">PPRIM_AZ9-3.1.T0890033</name>
</gene>
<sequence length="503" mass="61158">MEQLVSLLQKKQLQKEERLKSLIKIIDRRIVQKLYNLRNYAFFKIKNFKIANRNNVKLISEKDDEKGTFQINISNTNQFREALYQLQNYNLVQLEILKKETLCRMVYILQKRVNHHYRHLLIKVINKKSRNIIPFLKVFTYRFNYQSRFLKILQKFQRNREIQLQKEMKKQEAISKFVMALENKKLNCFCQWKRKFQINQNEQSYIDSKRQNEFIQLTFQIVAFLTKQKFKILSNAFVDLKKNKQRNAQKIVIMFNLKILFRRLILKNLSFAFYKIVCYNRNNQGSQCANVDIIKNLSVISSKLNQGLNQAHMKYQRKRRNLIIYKYLSKINMNENQMISKYLTKWKRILNQFNFQMRIKIIQQSKELEEDQQLLVQQYKQLSIENSELQQMYQQVQTYFHTPTGLSVKKSETKQNQQIIQGQQQQAFQLQSQQQEAFWDEDLMQSEDYSPEFVENIENQNVELKYKIEEQQAKRNMYLEEFQSRKQELLQQIALKKQIQKVQ</sequence>
<keyword evidence="1" id="KW-0175">Coiled coil</keyword>
<comment type="caution">
    <text evidence="2">The sequence shown here is derived from an EMBL/GenBank/DDBJ whole genome shotgun (WGS) entry which is preliminary data.</text>
</comment>
<proteinExistence type="predicted"/>
<dbReference type="OMA" id="CANVDII"/>
<dbReference type="AlphaFoldDB" id="A0A8S1NHZ7"/>
<name>A0A8S1NHZ7_PARPR</name>
<evidence type="ECO:0000256" key="1">
    <source>
        <dbReference type="SAM" id="Coils"/>
    </source>
</evidence>
<evidence type="ECO:0000313" key="3">
    <source>
        <dbReference type="Proteomes" id="UP000688137"/>
    </source>
</evidence>
<organism evidence="2 3">
    <name type="scientific">Paramecium primaurelia</name>
    <dbReference type="NCBI Taxonomy" id="5886"/>
    <lineage>
        <taxon>Eukaryota</taxon>
        <taxon>Sar</taxon>
        <taxon>Alveolata</taxon>
        <taxon>Ciliophora</taxon>
        <taxon>Intramacronucleata</taxon>
        <taxon>Oligohymenophorea</taxon>
        <taxon>Peniculida</taxon>
        <taxon>Parameciidae</taxon>
        <taxon>Paramecium</taxon>
    </lineage>
</organism>
<feature type="coiled-coil region" evidence="1">
    <location>
        <begin position="454"/>
        <end position="499"/>
    </location>
</feature>
<dbReference type="EMBL" id="CAJJDM010000092">
    <property type="protein sequence ID" value="CAD8091732.1"/>
    <property type="molecule type" value="Genomic_DNA"/>
</dbReference>
<evidence type="ECO:0000313" key="2">
    <source>
        <dbReference type="EMBL" id="CAD8091732.1"/>
    </source>
</evidence>
<dbReference type="Proteomes" id="UP000688137">
    <property type="component" value="Unassembled WGS sequence"/>
</dbReference>